<dbReference type="CDD" id="cd15786">
    <property type="entry name" value="CPF_1278_like"/>
    <property type="match status" value="1"/>
</dbReference>
<feature type="chain" id="PRO_5038209938" description="Lipoprotein" evidence="1">
    <location>
        <begin position="20"/>
        <end position="161"/>
    </location>
</feature>
<dbReference type="Proteomes" id="UP000473681">
    <property type="component" value="Unassembled WGS sequence"/>
</dbReference>
<dbReference type="PROSITE" id="PS51257">
    <property type="entry name" value="PROKAR_LIPOPROTEIN"/>
    <property type="match status" value="1"/>
</dbReference>
<dbReference type="OrthoDB" id="1937023at2"/>
<comment type="caution">
    <text evidence="2">The sequence shown here is derived from an EMBL/GenBank/DDBJ whole genome shotgun (WGS) entry which is preliminary data.</text>
</comment>
<proteinExistence type="predicted"/>
<dbReference type="Proteomes" id="UP000486903">
    <property type="component" value="Unassembled WGS sequence"/>
</dbReference>
<evidence type="ECO:0000313" key="3">
    <source>
        <dbReference type="EMBL" id="NFN34648.1"/>
    </source>
</evidence>
<dbReference type="EMBL" id="SWVK01000006">
    <property type="protein sequence ID" value="NFN34648.1"/>
    <property type="molecule type" value="Genomic_DNA"/>
</dbReference>
<sequence>MKKFIVILLVLLNSTIMIGCNLSDAKYINFSKKPNNHYYTDQLTKKILSNEEFSLYVFDKNLYKEIQVNENEEIIIDNFLNSLITENYLDTSDSISDREPFRIKVVFKDTIFLLKIFSSNLVTLSPWDGNYTEDIISMENLPIGYNLFDFCVHVESKPIEK</sequence>
<evidence type="ECO:0000313" key="5">
    <source>
        <dbReference type="Proteomes" id="UP000473681"/>
    </source>
</evidence>
<keyword evidence="1" id="KW-0732">Signal</keyword>
<dbReference type="EMBL" id="SXFB01000011">
    <property type="protein sequence ID" value="NFV27187.1"/>
    <property type="molecule type" value="Genomic_DNA"/>
</dbReference>
<name>A0A0M1LE14_CLOBO</name>
<dbReference type="Proteomes" id="UP000476820">
    <property type="component" value="Unassembled WGS sequence"/>
</dbReference>
<evidence type="ECO:0000313" key="7">
    <source>
        <dbReference type="Proteomes" id="UP000486903"/>
    </source>
</evidence>
<evidence type="ECO:0000313" key="6">
    <source>
        <dbReference type="Proteomes" id="UP000476820"/>
    </source>
</evidence>
<protein>
    <recommendedName>
        <fullName evidence="8">Lipoprotein</fullName>
    </recommendedName>
</protein>
<accession>A0A0M1LE14</accession>
<reference evidence="5 6" key="1">
    <citation type="submission" date="2019-04" db="EMBL/GenBank/DDBJ databases">
        <title>Genome sequencing of Clostridium botulinum Groups I-IV and Clostridium butyricum.</title>
        <authorList>
            <person name="Brunt J."/>
            <person name="Van Vliet A.H.M."/>
            <person name="Stringer S.C."/>
            <person name="Carter A.T."/>
            <person name="Peck M.W."/>
        </authorList>
    </citation>
    <scope>NUCLEOTIDE SEQUENCE [LARGE SCALE GENOMIC DNA]</scope>
    <source>
        <strain evidence="2 6">1605</strain>
        <strain evidence="4 7">BL81</strain>
        <strain evidence="3 5">CB-K-33E</strain>
    </source>
</reference>
<dbReference type="Pfam" id="PF16224">
    <property type="entry name" value="DUF4883"/>
    <property type="match status" value="1"/>
</dbReference>
<dbReference type="Gene3D" id="3.30.1490.410">
    <property type="entry name" value="Uncharacterised protein PF16224, DUF4883"/>
    <property type="match status" value="1"/>
</dbReference>
<evidence type="ECO:0000256" key="1">
    <source>
        <dbReference type="SAM" id="SignalP"/>
    </source>
</evidence>
<dbReference type="EMBL" id="SWOV01000061">
    <property type="protein sequence ID" value="NFF89309.1"/>
    <property type="molecule type" value="Genomic_DNA"/>
</dbReference>
<dbReference type="InterPro" id="IPR032619">
    <property type="entry name" value="DUF4883"/>
</dbReference>
<organism evidence="2 6">
    <name type="scientific">Clostridium botulinum</name>
    <dbReference type="NCBI Taxonomy" id="1491"/>
    <lineage>
        <taxon>Bacteria</taxon>
        <taxon>Bacillati</taxon>
        <taxon>Bacillota</taxon>
        <taxon>Clostridia</taxon>
        <taxon>Eubacteriales</taxon>
        <taxon>Clostridiaceae</taxon>
        <taxon>Clostridium</taxon>
    </lineage>
</organism>
<evidence type="ECO:0008006" key="8">
    <source>
        <dbReference type="Google" id="ProtNLM"/>
    </source>
</evidence>
<dbReference type="AlphaFoldDB" id="A0A0M1LE14"/>
<dbReference type="RefSeq" id="WP_003373808.1">
    <property type="nucleotide sequence ID" value="NZ_CP010520.1"/>
</dbReference>
<feature type="signal peptide" evidence="1">
    <location>
        <begin position="1"/>
        <end position="19"/>
    </location>
</feature>
<evidence type="ECO:0000313" key="4">
    <source>
        <dbReference type="EMBL" id="NFV27187.1"/>
    </source>
</evidence>
<evidence type="ECO:0000313" key="2">
    <source>
        <dbReference type="EMBL" id="NFF89309.1"/>
    </source>
</evidence>
<gene>
    <name evidence="2" type="ORF">FC774_15765</name>
    <name evidence="3" type="ORF">FDB51_05755</name>
    <name evidence="4" type="ORF">FDG31_13590</name>
</gene>